<reference evidence="6" key="1">
    <citation type="journal article" date="2021" name="Front. Microbiol.">
        <title>Comprehensive Comparative Genomics and Phenotyping of Methylobacterium Species.</title>
        <authorList>
            <person name="Alessa O."/>
            <person name="Ogura Y."/>
            <person name="Fujitani Y."/>
            <person name="Takami H."/>
            <person name="Hayashi T."/>
            <person name="Sahin N."/>
            <person name="Tani A."/>
        </authorList>
    </citation>
    <scope>NUCLEOTIDE SEQUENCE</scope>
    <source>
        <strain evidence="6">KCTC 52305</strain>
    </source>
</reference>
<evidence type="ECO:0000256" key="3">
    <source>
        <dbReference type="ARBA" id="ARBA00047317"/>
    </source>
</evidence>
<comment type="caution">
    <text evidence="6">The sequence shown here is derived from an EMBL/GenBank/DDBJ whole genome shotgun (WGS) entry which is preliminary data.</text>
</comment>
<dbReference type="Gene3D" id="2.40.340.10">
    <property type="entry name" value="MoeA, C-terminal, domain IV"/>
    <property type="match status" value="1"/>
</dbReference>
<feature type="domain" description="MoaB/Mog" evidence="5">
    <location>
        <begin position="187"/>
        <end position="310"/>
    </location>
</feature>
<accession>A0ABQ4QUZ5</accession>
<sequence>MFVCPMTVRPMTVRPDSARAPSASLLPLAGAVARLTAGLVPVAPEFLPPGHAAGAAAAHDVVLEAGLPPRRLALRDGWAVSAAAVVGASPYGPVRLERAPAWIEAGEALPEGTDALLAPDAVPGAGGPGPVEVEADAPPGEGTRAAGAEWPGGARLVAAGERLTALHAFALAQAGIGAVAVRRPRVRVLAAGLEAADTLSALLGAWIARRGGCVPDSARVPDDPAAIAAALAREGADAVLVIGGTGLGRRDRSAEGLARAGSVVAHGIALRPGESAGFGEAGGRPVLLLPGRPDAAMAAFLALGHPLVAALAAACREPPETAALARKVASAIGLSEVVFLRRGRGGAEPLGGAECPLHRLVGADAALLVPPEREGYPEGSLVEIMPL</sequence>
<dbReference type="InterPro" id="IPR036425">
    <property type="entry name" value="MoaB/Mog-like_dom_sf"/>
</dbReference>
<dbReference type="InterPro" id="IPR001453">
    <property type="entry name" value="MoaB/Mog_dom"/>
</dbReference>
<reference evidence="6" key="2">
    <citation type="submission" date="2021-08" db="EMBL/GenBank/DDBJ databases">
        <authorList>
            <person name="Tani A."/>
            <person name="Ola A."/>
            <person name="Ogura Y."/>
            <person name="Katsura K."/>
            <person name="Hayashi T."/>
        </authorList>
    </citation>
    <scope>NUCLEOTIDE SEQUENCE</scope>
    <source>
        <strain evidence="6">KCTC 52305</strain>
    </source>
</reference>
<dbReference type="SUPFAM" id="SSF53218">
    <property type="entry name" value="Molybdenum cofactor biosynthesis proteins"/>
    <property type="match status" value="1"/>
</dbReference>
<dbReference type="SMART" id="SM00852">
    <property type="entry name" value="MoCF_biosynth"/>
    <property type="match status" value="1"/>
</dbReference>
<evidence type="ECO:0000259" key="5">
    <source>
        <dbReference type="SMART" id="SM00852"/>
    </source>
</evidence>
<evidence type="ECO:0000313" key="6">
    <source>
        <dbReference type="EMBL" id="GJD48725.1"/>
    </source>
</evidence>
<dbReference type="Pfam" id="PF03453">
    <property type="entry name" value="MoeA_N"/>
    <property type="match status" value="1"/>
</dbReference>
<keyword evidence="4" id="KW-0500">Molybdenum</keyword>
<evidence type="ECO:0000313" key="7">
    <source>
        <dbReference type="Proteomes" id="UP001055167"/>
    </source>
</evidence>
<name>A0ABQ4QUZ5_9HYPH</name>
<keyword evidence="4" id="KW-0808">Transferase</keyword>
<evidence type="ECO:0000256" key="4">
    <source>
        <dbReference type="RuleBase" id="RU365090"/>
    </source>
</evidence>
<dbReference type="PANTHER" id="PTHR10192">
    <property type="entry name" value="MOLYBDOPTERIN BIOSYNTHESIS PROTEIN"/>
    <property type="match status" value="1"/>
</dbReference>
<dbReference type="Pfam" id="PF00994">
    <property type="entry name" value="MoCF_biosynth"/>
    <property type="match status" value="1"/>
</dbReference>
<comment type="cofactor">
    <cofactor evidence="4">
        <name>Mg(2+)</name>
        <dbReference type="ChEBI" id="CHEBI:18420"/>
    </cofactor>
</comment>
<dbReference type="Gene3D" id="2.170.190.11">
    <property type="entry name" value="Molybdopterin biosynthesis moea protein, domain 3"/>
    <property type="match status" value="1"/>
</dbReference>
<dbReference type="Proteomes" id="UP001055167">
    <property type="component" value="Unassembled WGS sequence"/>
</dbReference>
<gene>
    <name evidence="6" type="primary">moeA_3</name>
    <name evidence="6" type="ORF">OPKNFCMD_1449</name>
</gene>
<dbReference type="InterPro" id="IPR005110">
    <property type="entry name" value="MoeA_linker/N"/>
</dbReference>
<protein>
    <recommendedName>
        <fullName evidence="4">Molybdopterin molybdenumtransferase</fullName>
        <ecNumber evidence="4">2.10.1.1</ecNumber>
    </recommendedName>
</protein>
<keyword evidence="4" id="KW-0460">Magnesium</keyword>
<dbReference type="SUPFAM" id="SSF63882">
    <property type="entry name" value="MoeA N-terminal region -like"/>
    <property type="match status" value="1"/>
</dbReference>
<comment type="pathway">
    <text evidence="4">Cofactor biosynthesis; molybdopterin biosynthesis.</text>
</comment>
<keyword evidence="4" id="KW-0501">Molybdenum cofactor biosynthesis</keyword>
<comment type="function">
    <text evidence="1 4">Catalyzes the insertion of molybdate into adenylated molybdopterin with the concomitant release of AMP.</text>
</comment>
<evidence type="ECO:0000256" key="2">
    <source>
        <dbReference type="ARBA" id="ARBA00010763"/>
    </source>
</evidence>
<keyword evidence="7" id="KW-1185">Reference proteome</keyword>
<dbReference type="InterPro" id="IPR038987">
    <property type="entry name" value="MoeA-like"/>
</dbReference>
<dbReference type="PANTHER" id="PTHR10192:SF5">
    <property type="entry name" value="GEPHYRIN"/>
    <property type="match status" value="1"/>
</dbReference>
<dbReference type="Gene3D" id="3.90.105.10">
    <property type="entry name" value="Molybdopterin biosynthesis moea protein, domain 2"/>
    <property type="match status" value="1"/>
</dbReference>
<dbReference type="Gene3D" id="3.40.980.10">
    <property type="entry name" value="MoaB/Mog-like domain"/>
    <property type="match status" value="1"/>
</dbReference>
<dbReference type="SUPFAM" id="SSF63867">
    <property type="entry name" value="MoeA C-terminal domain-like"/>
    <property type="match status" value="1"/>
</dbReference>
<dbReference type="InterPro" id="IPR036688">
    <property type="entry name" value="MoeA_C_domain_IV_sf"/>
</dbReference>
<dbReference type="EC" id="2.10.1.1" evidence="4"/>
<organism evidence="6 7">
    <name type="scientific">Methylobacterium crusticola</name>
    <dbReference type="NCBI Taxonomy" id="1697972"/>
    <lineage>
        <taxon>Bacteria</taxon>
        <taxon>Pseudomonadati</taxon>
        <taxon>Pseudomonadota</taxon>
        <taxon>Alphaproteobacteria</taxon>
        <taxon>Hyphomicrobiales</taxon>
        <taxon>Methylobacteriaceae</taxon>
        <taxon>Methylobacterium</taxon>
    </lineage>
</organism>
<comment type="catalytic activity">
    <reaction evidence="3">
        <text>adenylyl-molybdopterin + molybdate = Mo-molybdopterin + AMP + H(+)</text>
        <dbReference type="Rhea" id="RHEA:35047"/>
        <dbReference type="ChEBI" id="CHEBI:15378"/>
        <dbReference type="ChEBI" id="CHEBI:36264"/>
        <dbReference type="ChEBI" id="CHEBI:62727"/>
        <dbReference type="ChEBI" id="CHEBI:71302"/>
        <dbReference type="ChEBI" id="CHEBI:456215"/>
        <dbReference type="EC" id="2.10.1.1"/>
    </reaction>
</comment>
<evidence type="ECO:0000256" key="1">
    <source>
        <dbReference type="ARBA" id="ARBA00002901"/>
    </source>
</evidence>
<comment type="similarity">
    <text evidence="2 4">Belongs to the MoeA family.</text>
</comment>
<keyword evidence="4" id="KW-0479">Metal-binding</keyword>
<dbReference type="InterPro" id="IPR036135">
    <property type="entry name" value="MoeA_linker/N_sf"/>
</dbReference>
<dbReference type="EMBL" id="BPQH01000004">
    <property type="protein sequence ID" value="GJD48725.1"/>
    <property type="molecule type" value="Genomic_DNA"/>
</dbReference>
<proteinExistence type="inferred from homology"/>